<dbReference type="PANTHER" id="PTHR40084">
    <property type="entry name" value="PHOSPHOHYDROLASE, PHP FAMILY"/>
    <property type="match status" value="1"/>
</dbReference>
<name>A0A1F2P8T3_9EURY</name>
<dbReference type="EMBL" id="LYOS01000008">
    <property type="protein sequence ID" value="OFV67111.1"/>
    <property type="molecule type" value="Genomic_DNA"/>
</dbReference>
<dbReference type="STRING" id="1838285.SCAL_001736"/>
<dbReference type="InterPro" id="IPR016195">
    <property type="entry name" value="Pol/histidinol_Pase-like"/>
</dbReference>
<reference evidence="1" key="1">
    <citation type="submission" date="2016-05" db="EMBL/GenBank/DDBJ databases">
        <title>Microbial consortia oxidize butane by reversing methanogenesis.</title>
        <authorList>
            <person name="Laso-Perez R."/>
            <person name="Richter M."/>
            <person name="Wegener G."/>
            <person name="Musat F."/>
        </authorList>
    </citation>
    <scope>NUCLEOTIDE SEQUENCE [LARGE SCALE GENOMIC DNA]</scope>
    <source>
        <strain evidence="1">BOX2</strain>
    </source>
</reference>
<dbReference type="GO" id="GO:0016740">
    <property type="term" value="F:transferase activity"/>
    <property type="evidence" value="ECO:0007669"/>
    <property type="project" value="UniProtKB-KW"/>
</dbReference>
<dbReference type="Gene3D" id="3.20.20.140">
    <property type="entry name" value="Metal-dependent hydrolases"/>
    <property type="match status" value="1"/>
</dbReference>
<dbReference type="InterPro" id="IPR005287">
    <property type="entry name" value="CHP00375"/>
</dbReference>
<organism evidence="1 2">
    <name type="scientific">Candidatus Syntropharchaeum caldarium</name>
    <dbReference type="NCBI Taxonomy" id="1838285"/>
    <lineage>
        <taxon>Archaea</taxon>
        <taxon>Methanobacteriati</taxon>
        <taxon>Methanobacteriota</taxon>
        <taxon>Stenosarchaea group</taxon>
        <taxon>Methanomicrobia</taxon>
        <taxon>Methanosarcinales</taxon>
        <taxon>ANME-2 cluster</taxon>
        <taxon>Candidatus Syntropharchaeum</taxon>
    </lineage>
</organism>
<dbReference type="NCBIfam" id="TIGR00375">
    <property type="entry name" value="TIGR00375 family protein"/>
    <property type="match status" value="1"/>
</dbReference>
<dbReference type="Proteomes" id="UP000186940">
    <property type="component" value="Unassembled WGS sequence"/>
</dbReference>
<protein>
    <submittedName>
        <fullName evidence="1">Phosphotransferase</fullName>
    </submittedName>
</protein>
<keyword evidence="2" id="KW-1185">Reference proteome</keyword>
<dbReference type="AlphaFoldDB" id="A0A1F2P8T3"/>
<dbReference type="CDD" id="cd19067">
    <property type="entry name" value="PfuEndoQ-like"/>
    <property type="match status" value="1"/>
</dbReference>
<sequence>MPLIVNADLHIHSRFAAASSKKMTIKTLAREAPKKGINLIGSGDCLHGGWLAEIKENKDLFDGLFIPTCEVEDTNRVHHLLILPSLSKAVELREVFSRYTSEIDGDGRPKINLTGCEIAEAARDAGALIGPAHAFTPWTALYAYHDSLEACYGDMKSYISFIELGLSADSSYADLISDHHDLTFLTNSDAHSPWPIRLAREFNRFEMEDITFDELKMAILRKKGRKPILNVGLPPEEGKYNRTACTRCYKKIALVDAVAAKWRCDCGGLIKKGVFDRVHELADLEEPVHPPHRPPYLHLIPLAEIISLAIGRGVGTKSVKSIWESLISQFGSEVAVLIDSNLDELRGFDSKVVSAIFAFREGRVIIDPGGGGKYGSIKLPEESDTVLAKGQRSLLDIFPE</sequence>
<evidence type="ECO:0000313" key="1">
    <source>
        <dbReference type="EMBL" id="OFV67111.1"/>
    </source>
</evidence>
<dbReference type="PATRIC" id="fig|1838285.3.peg.1766"/>
<proteinExistence type="predicted"/>
<dbReference type="PANTHER" id="PTHR40084:SF1">
    <property type="entry name" value="PHOSPHOTRANSFERASE"/>
    <property type="match status" value="1"/>
</dbReference>
<evidence type="ECO:0000313" key="2">
    <source>
        <dbReference type="Proteomes" id="UP000186940"/>
    </source>
</evidence>
<comment type="caution">
    <text evidence="1">The sequence shown here is derived from an EMBL/GenBank/DDBJ whole genome shotgun (WGS) entry which is preliminary data.</text>
</comment>
<dbReference type="SUPFAM" id="SSF89550">
    <property type="entry name" value="PHP domain-like"/>
    <property type="match status" value="1"/>
</dbReference>
<accession>A0A1F2P8T3</accession>
<gene>
    <name evidence="1" type="ORF">SCAL_001736</name>
</gene>